<evidence type="ECO:0000256" key="9">
    <source>
        <dbReference type="SAM" id="MobiDB-lite"/>
    </source>
</evidence>
<evidence type="ECO:0000256" key="5">
    <source>
        <dbReference type="ARBA" id="ARBA00023163"/>
    </source>
</evidence>
<keyword evidence="4 8" id="KW-0240">DNA-directed RNA polymerase</keyword>
<dbReference type="PANTHER" id="PTHR12949">
    <property type="entry name" value="RNA POLYMERASE III DNA DIRECTED -RELATED"/>
    <property type="match status" value="1"/>
</dbReference>
<dbReference type="AlphaFoldDB" id="A0A9P4SF01"/>
<evidence type="ECO:0000259" key="12">
    <source>
        <dbReference type="Pfam" id="PF22536"/>
    </source>
</evidence>
<evidence type="ECO:0000259" key="10">
    <source>
        <dbReference type="Pfam" id="PF05645"/>
    </source>
</evidence>
<comment type="caution">
    <text evidence="13">The sequence shown here is derived from an EMBL/GenBank/DDBJ whole genome shotgun (WGS) entry which is preliminary data.</text>
</comment>
<dbReference type="InterPro" id="IPR036388">
    <property type="entry name" value="WH-like_DNA-bd_sf"/>
</dbReference>
<accession>A0A9P4SF01</accession>
<dbReference type="Gene3D" id="1.10.10.10">
    <property type="entry name" value="Winged helix-like DNA-binding domain superfamily/Winged helix DNA-binding domain"/>
    <property type="match status" value="2"/>
</dbReference>
<evidence type="ECO:0000256" key="4">
    <source>
        <dbReference type="ARBA" id="ARBA00022478"/>
    </source>
</evidence>
<evidence type="ECO:0000313" key="14">
    <source>
        <dbReference type="Proteomes" id="UP000799429"/>
    </source>
</evidence>
<dbReference type="EMBL" id="MU006093">
    <property type="protein sequence ID" value="KAF2840393.1"/>
    <property type="molecule type" value="Genomic_DNA"/>
</dbReference>
<feature type="domain" description="RNA polymerase III Rpc82 C -terminal" evidence="10">
    <location>
        <begin position="168"/>
        <end position="461"/>
    </location>
</feature>
<comment type="subcellular location">
    <subcellularLocation>
        <location evidence="1 8">Nucleus</location>
    </subcellularLocation>
</comment>
<evidence type="ECO:0000256" key="6">
    <source>
        <dbReference type="ARBA" id="ARBA00023242"/>
    </source>
</evidence>
<organism evidence="13 14">
    <name type="scientific">Patellaria atrata CBS 101060</name>
    <dbReference type="NCBI Taxonomy" id="1346257"/>
    <lineage>
        <taxon>Eukaryota</taxon>
        <taxon>Fungi</taxon>
        <taxon>Dikarya</taxon>
        <taxon>Ascomycota</taxon>
        <taxon>Pezizomycotina</taxon>
        <taxon>Dothideomycetes</taxon>
        <taxon>Dothideomycetes incertae sedis</taxon>
        <taxon>Patellariales</taxon>
        <taxon>Patellariaceae</taxon>
        <taxon>Patellaria</taxon>
    </lineage>
</organism>
<dbReference type="InterPro" id="IPR055207">
    <property type="entry name" value="POLR3C_WHD"/>
</dbReference>
<evidence type="ECO:0000256" key="2">
    <source>
        <dbReference type="ARBA" id="ARBA00006835"/>
    </source>
</evidence>
<feature type="region of interest" description="Disordered" evidence="9">
    <location>
        <begin position="135"/>
        <end position="155"/>
    </location>
</feature>
<proteinExistence type="inferred from homology"/>
<dbReference type="InterPro" id="IPR039748">
    <property type="entry name" value="RPC3"/>
</dbReference>
<name>A0A9P4SF01_9PEZI</name>
<evidence type="ECO:0000313" key="13">
    <source>
        <dbReference type="EMBL" id="KAF2840393.1"/>
    </source>
</evidence>
<feature type="region of interest" description="Disordered" evidence="9">
    <location>
        <begin position="228"/>
        <end position="249"/>
    </location>
</feature>
<feature type="compositionally biased region" description="Basic and acidic residues" evidence="9">
    <location>
        <begin position="145"/>
        <end position="154"/>
    </location>
</feature>
<keyword evidence="14" id="KW-1185">Reference proteome</keyword>
<dbReference type="GO" id="GO:0006351">
    <property type="term" value="P:DNA-templated transcription"/>
    <property type="evidence" value="ECO:0007669"/>
    <property type="project" value="InterPro"/>
</dbReference>
<dbReference type="Pfam" id="PF08221">
    <property type="entry name" value="HTH_9"/>
    <property type="match status" value="1"/>
</dbReference>
<evidence type="ECO:0000256" key="1">
    <source>
        <dbReference type="ARBA" id="ARBA00004123"/>
    </source>
</evidence>
<feature type="compositionally biased region" description="Polar residues" evidence="9">
    <location>
        <begin position="135"/>
        <end position="144"/>
    </location>
</feature>
<dbReference type="GO" id="GO:0005666">
    <property type="term" value="C:RNA polymerase III complex"/>
    <property type="evidence" value="ECO:0007669"/>
    <property type="project" value="UniProtKB-UniRule"/>
</dbReference>
<evidence type="ECO:0000256" key="3">
    <source>
        <dbReference type="ARBA" id="ARBA00011206"/>
    </source>
</evidence>
<keyword evidence="5 8" id="KW-0804">Transcription</keyword>
<dbReference type="PANTHER" id="PTHR12949:SF0">
    <property type="entry name" value="DNA-DIRECTED RNA POLYMERASE III SUBUNIT RPC3"/>
    <property type="match status" value="1"/>
</dbReference>
<keyword evidence="6 8" id="KW-0539">Nucleus</keyword>
<comment type="similarity">
    <text evidence="2 8">Belongs to the RNA polymerase beta chain family.</text>
</comment>
<dbReference type="Pfam" id="PF22536">
    <property type="entry name" value="WHD_POLR3C"/>
    <property type="match status" value="1"/>
</dbReference>
<reference evidence="13" key="1">
    <citation type="journal article" date="2020" name="Stud. Mycol.">
        <title>101 Dothideomycetes genomes: a test case for predicting lifestyles and emergence of pathogens.</title>
        <authorList>
            <person name="Haridas S."/>
            <person name="Albert R."/>
            <person name="Binder M."/>
            <person name="Bloem J."/>
            <person name="Labutti K."/>
            <person name="Salamov A."/>
            <person name="Andreopoulos B."/>
            <person name="Baker S."/>
            <person name="Barry K."/>
            <person name="Bills G."/>
            <person name="Bluhm B."/>
            <person name="Cannon C."/>
            <person name="Castanera R."/>
            <person name="Culley D."/>
            <person name="Daum C."/>
            <person name="Ezra D."/>
            <person name="Gonzalez J."/>
            <person name="Henrissat B."/>
            <person name="Kuo A."/>
            <person name="Liang C."/>
            <person name="Lipzen A."/>
            <person name="Lutzoni F."/>
            <person name="Magnuson J."/>
            <person name="Mondo S."/>
            <person name="Nolan M."/>
            <person name="Ohm R."/>
            <person name="Pangilinan J."/>
            <person name="Park H.-J."/>
            <person name="Ramirez L."/>
            <person name="Alfaro M."/>
            <person name="Sun H."/>
            <person name="Tritt A."/>
            <person name="Yoshinaga Y."/>
            <person name="Zwiers L.-H."/>
            <person name="Turgeon B."/>
            <person name="Goodwin S."/>
            <person name="Spatafora J."/>
            <person name="Crous P."/>
            <person name="Grigoriev I."/>
        </authorList>
    </citation>
    <scope>NUCLEOTIDE SEQUENCE</scope>
    <source>
        <strain evidence="13">CBS 101060</strain>
    </source>
</reference>
<evidence type="ECO:0000256" key="8">
    <source>
        <dbReference type="RuleBase" id="RU367076"/>
    </source>
</evidence>
<feature type="domain" description="DNA-directed RNA polymerase III subunit RPC3 winged-helix" evidence="12">
    <location>
        <begin position="466"/>
        <end position="541"/>
    </location>
</feature>
<protein>
    <recommendedName>
        <fullName evidence="8">DNA-directed RNA polymerase III subunit RPC3</fullName>
        <shortName evidence="8">RNA polymerase III subunit C3</shortName>
    </recommendedName>
</protein>
<dbReference type="InterPro" id="IPR013197">
    <property type="entry name" value="RNA_pol_III_RPC82-rel_HTH"/>
</dbReference>
<dbReference type="OrthoDB" id="272392at2759"/>
<evidence type="ECO:0000256" key="7">
    <source>
        <dbReference type="ARBA" id="ARBA00025127"/>
    </source>
</evidence>
<evidence type="ECO:0000259" key="11">
    <source>
        <dbReference type="Pfam" id="PF08221"/>
    </source>
</evidence>
<sequence length="635" mass="71766">MAQHIAELCTLLVDDLYGNLSSRVFATLVRVGRLTLGNVAHHSGLSARQVKHGLVVLIQQHLVLHSTQDSVTHYEANVQQAYALVRSGKIIKLVEDRFGEAAGGIVSNLLLLGHARVKDLAEAYGVSKKHGLNGAQVNGNASLNTEEKEKERTGSQHFKTLGQLHKELGRLLNEGFLKEVWPVQFKPEADVQTEAELIVTRDQYKGGVKGTKQTVQFNEDVRALKRKWRDEGADEDRANGQANGTKPARPVSKRVKINKYAMNGMSGHANDDDDLVGSLLDEELIVRVNIDRCNVAFRSQQLVEFCSRYISESTAMVYEALLQRLETKIERCHDLLVIVKDEIEERETAPLVTLLEVSNALDKNVDLAAGLWSGNDNQTSSAGSNGNKTNNYEDEGYVEEEDSFQVNGSHRADQLTARDKMIHIKSHLQLLCDDPRRFVTWVGSRGGGEYRVNFRALTSSLIQYELEKSVTARFGALATRLVRALHTKGKLDEKQACNICLVKQKDIRVHFAALQEAGYVDTQEIPKDNSRQPSRTIYLWSFDQSRCRELVLHDTYKAMCKLLHRMKVERRRYKAVIDKAERTDVIGNEDRYLTGMEKQTLSQWRDSEEKLLTQLSRQDELVTLFRDFPMPPFEP</sequence>
<dbReference type="Pfam" id="PF05645">
    <property type="entry name" value="RNA_pol_Rpc82"/>
    <property type="match status" value="1"/>
</dbReference>
<comment type="function">
    <text evidence="7 8">DNA-dependent RNA polymerase catalyzes the transcription of DNA into RNA using the four ribonucleoside triphosphates as substrates. Specific core component of RNA polymerase III which synthesizes small RNAs, such as 5S rRNA and tRNAs.</text>
</comment>
<feature type="domain" description="RNA polymerase III subunit RPC82-related helix-turn-helix" evidence="11">
    <location>
        <begin position="7"/>
        <end position="65"/>
    </location>
</feature>
<gene>
    <name evidence="13" type="ORF">M501DRAFT_991397</name>
</gene>
<feature type="compositionally biased region" description="Basic and acidic residues" evidence="9">
    <location>
        <begin position="228"/>
        <end position="238"/>
    </location>
</feature>
<dbReference type="Proteomes" id="UP000799429">
    <property type="component" value="Unassembled WGS sequence"/>
</dbReference>
<comment type="subunit">
    <text evidence="3 8">Component of the RNA polymerase III (Pol III) complex consisting of 17 subunits.</text>
</comment>
<dbReference type="InterPro" id="IPR008806">
    <property type="entry name" value="RNA_pol_III_Rpc82_C"/>
</dbReference>
<dbReference type="GO" id="GO:0003697">
    <property type="term" value="F:single-stranded DNA binding"/>
    <property type="evidence" value="ECO:0007669"/>
    <property type="project" value="UniProtKB-UniRule"/>
</dbReference>